<dbReference type="Pfam" id="PF06337">
    <property type="entry name" value="DUSP"/>
    <property type="match status" value="1"/>
</dbReference>
<accession>A0AAV2YPM1</accession>
<sequence>MPSPIGSRLAPPRNKHARSVSAPPPPACYGNSLDAMTASVVDISLRIESACDLRPAQKGLKSNPLVEVALVLADESTHRLHRIMAGTELRVQRKRKGSRALAQTTISPIGSPTSTDNATDPAAFLPSAELNTTKPLKSNVVRHSLNPIWNFDVDFGEVSTDKIVGVNVVVRHIAKLGVVKKDLGQVTLSIRELMDLKTSPPYQQSYQLQPTEAMLLKLQEECVGGVERSRDFGKITIKFNNYGVSQSTPARYEYMTGTSLSDSALSTSSNGSNVSVGSIGSSGSIAHEDDFNKSMKNVLTKDPRNELKALAACHTNKPKPGEVWYAISASWIEAWARHMADNASKTTHPGEIRNMSLVSDDLVNGTFQLKQNLLIKHDFRLVNQATWDYYSGEYGGGPAVIVQVPTNIQSVSTWMKDLKLHRYGRVGTTYE</sequence>
<keyword evidence="5" id="KW-1185">Reference proteome</keyword>
<dbReference type="InterPro" id="IPR035927">
    <property type="entry name" value="DUSP-like_sf"/>
</dbReference>
<feature type="domain" description="C2" evidence="2">
    <location>
        <begin position="23"/>
        <end position="206"/>
    </location>
</feature>
<dbReference type="PROSITE" id="PS50004">
    <property type="entry name" value="C2"/>
    <property type="match status" value="1"/>
</dbReference>
<evidence type="ECO:0000259" key="3">
    <source>
        <dbReference type="PROSITE" id="PS51283"/>
    </source>
</evidence>
<evidence type="ECO:0008006" key="6">
    <source>
        <dbReference type="Google" id="ProtNLM"/>
    </source>
</evidence>
<reference evidence="4" key="1">
    <citation type="submission" date="2022-11" db="EMBL/GenBank/DDBJ databases">
        <authorList>
            <person name="Morgan W.R."/>
            <person name="Tartar A."/>
        </authorList>
    </citation>
    <scope>NUCLEOTIDE SEQUENCE</scope>
    <source>
        <strain evidence="4">ARSEF 373</strain>
    </source>
</reference>
<feature type="region of interest" description="Disordered" evidence="1">
    <location>
        <begin position="95"/>
        <end position="117"/>
    </location>
</feature>
<organism evidence="4 5">
    <name type="scientific">Lagenidium giganteum</name>
    <dbReference type="NCBI Taxonomy" id="4803"/>
    <lineage>
        <taxon>Eukaryota</taxon>
        <taxon>Sar</taxon>
        <taxon>Stramenopiles</taxon>
        <taxon>Oomycota</taxon>
        <taxon>Peronosporomycetes</taxon>
        <taxon>Pythiales</taxon>
        <taxon>Pythiaceae</taxon>
    </lineage>
</organism>
<dbReference type="Proteomes" id="UP001146120">
    <property type="component" value="Unassembled WGS sequence"/>
</dbReference>
<gene>
    <name evidence="4" type="ORF">N0F65_007109</name>
</gene>
<dbReference type="CDD" id="cd00030">
    <property type="entry name" value="C2"/>
    <property type="match status" value="1"/>
</dbReference>
<dbReference type="Pfam" id="PF00168">
    <property type="entry name" value="C2"/>
    <property type="match status" value="1"/>
</dbReference>
<feature type="compositionally biased region" description="Low complexity" evidence="1">
    <location>
        <begin position="104"/>
        <end position="115"/>
    </location>
</feature>
<evidence type="ECO:0000313" key="5">
    <source>
        <dbReference type="Proteomes" id="UP001146120"/>
    </source>
</evidence>
<feature type="region of interest" description="Disordered" evidence="1">
    <location>
        <begin position="1"/>
        <end position="26"/>
    </location>
</feature>
<dbReference type="Gene3D" id="3.30.2230.10">
    <property type="entry name" value="DUSP-like"/>
    <property type="match status" value="1"/>
</dbReference>
<dbReference type="InterPro" id="IPR035892">
    <property type="entry name" value="C2_domain_sf"/>
</dbReference>
<evidence type="ECO:0000259" key="2">
    <source>
        <dbReference type="PROSITE" id="PS50004"/>
    </source>
</evidence>
<name>A0AAV2YPM1_9STRA</name>
<dbReference type="GO" id="GO:0004843">
    <property type="term" value="F:cysteine-type deubiquitinase activity"/>
    <property type="evidence" value="ECO:0007669"/>
    <property type="project" value="InterPro"/>
</dbReference>
<dbReference type="SUPFAM" id="SSF143791">
    <property type="entry name" value="DUSP-like"/>
    <property type="match status" value="1"/>
</dbReference>
<dbReference type="InterPro" id="IPR000008">
    <property type="entry name" value="C2_dom"/>
</dbReference>
<comment type="caution">
    <text evidence="4">The sequence shown here is derived from an EMBL/GenBank/DDBJ whole genome shotgun (WGS) entry which is preliminary data.</text>
</comment>
<dbReference type="SUPFAM" id="SSF49562">
    <property type="entry name" value="C2 domain (Calcium/lipid-binding domain, CaLB)"/>
    <property type="match status" value="1"/>
</dbReference>
<evidence type="ECO:0000256" key="1">
    <source>
        <dbReference type="SAM" id="MobiDB-lite"/>
    </source>
</evidence>
<dbReference type="Gene3D" id="2.60.40.150">
    <property type="entry name" value="C2 domain"/>
    <property type="match status" value="1"/>
</dbReference>
<dbReference type="SMART" id="SM00695">
    <property type="entry name" value="DUSP"/>
    <property type="match status" value="1"/>
</dbReference>
<feature type="domain" description="DUSP" evidence="3">
    <location>
        <begin position="298"/>
        <end position="406"/>
    </location>
</feature>
<dbReference type="EMBL" id="DAKRPA010000193">
    <property type="protein sequence ID" value="DAZ95703.1"/>
    <property type="molecule type" value="Genomic_DNA"/>
</dbReference>
<dbReference type="PROSITE" id="PS51283">
    <property type="entry name" value="DUSP"/>
    <property type="match status" value="1"/>
</dbReference>
<evidence type="ECO:0000313" key="4">
    <source>
        <dbReference type="EMBL" id="DAZ95703.1"/>
    </source>
</evidence>
<dbReference type="AlphaFoldDB" id="A0AAV2YPM1"/>
<protein>
    <recommendedName>
        <fullName evidence="6">C2 domain-containing protein</fullName>
    </recommendedName>
</protein>
<proteinExistence type="predicted"/>
<reference evidence="4" key="2">
    <citation type="journal article" date="2023" name="Microbiol Resour">
        <title>Decontamination and Annotation of the Draft Genome Sequence of the Oomycete Lagenidium giganteum ARSEF 373.</title>
        <authorList>
            <person name="Morgan W.R."/>
            <person name="Tartar A."/>
        </authorList>
    </citation>
    <scope>NUCLEOTIDE SEQUENCE</scope>
    <source>
        <strain evidence="4">ARSEF 373</strain>
    </source>
</reference>
<dbReference type="InterPro" id="IPR006615">
    <property type="entry name" value="Pept_C19_DUSP"/>
</dbReference>